<dbReference type="GO" id="GO:0007165">
    <property type="term" value="P:signal transduction"/>
    <property type="evidence" value="ECO:0007669"/>
    <property type="project" value="InterPro"/>
</dbReference>
<evidence type="ECO:0000256" key="15">
    <source>
        <dbReference type="SAM" id="Phobius"/>
    </source>
</evidence>
<evidence type="ECO:0000313" key="18">
    <source>
        <dbReference type="Proteomes" id="UP000005226"/>
    </source>
</evidence>
<dbReference type="InterPro" id="IPR001217">
    <property type="entry name" value="STAT"/>
</dbReference>
<evidence type="ECO:0000256" key="11">
    <source>
        <dbReference type="ARBA" id="ARBA00023242"/>
    </source>
</evidence>
<keyword evidence="14" id="KW-0175">Coiled coil</keyword>
<reference evidence="17 18" key="1">
    <citation type="journal article" date="2011" name="Genome Biol. Evol.">
        <title>Integration of the genetic map and genome assembly of fugu facilitates insights into distinct features of genome evolution in teleosts and mammals.</title>
        <authorList>
            <person name="Kai W."/>
            <person name="Kikuchi K."/>
            <person name="Tohari S."/>
            <person name="Chew A.K."/>
            <person name="Tay A."/>
            <person name="Fujiwara A."/>
            <person name="Hosoya S."/>
            <person name="Suetake H."/>
            <person name="Naruse K."/>
            <person name="Brenner S."/>
            <person name="Suzuki Y."/>
            <person name="Venkatesh B."/>
        </authorList>
    </citation>
    <scope>NUCLEOTIDE SEQUENCE [LARGE SCALE GENOMIC DNA]</scope>
</reference>
<dbReference type="Pfam" id="PF02865">
    <property type="entry name" value="STAT_int"/>
    <property type="match status" value="1"/>
</dbReference>
<dbReference type="Pfam" id="PF02864">
    <property type="entry name" value="STAT_bind"/>
    <property type="match status" value="1"/>
</dbReference>
<evidence type="ECO:0000256" key="12">
    <source>
        <dbReference type="PROSITE-ProRule" id="PRU00191"/>
    </source>
</evidence>
<evidence type="ECO:0000256" key="6">
    <source>
        <dbReference type="ARBA" id="ARBA00022999"/>
    </source>
</evidence>
<gene>
    <name evidence="17" type="primary">LOC101079646</name>
</gene>
<dbReference type="OMA" id="QECQKHA"/>
<organism evidence="17 18">
    <name type="scientific">Takifugu rubripes</name>
    <name type="common">Japanese pufferfish</name>
    <name type="synonym">Fugu rubripes</name>
    <dbReference type="NCBI Taxonomy" id="31033"/>
    <lineage>
        <taxon>Eukaryota</taxon>
        <taxon>Metazoa</taxon>
        <taxon>Chordata</taxon>
        <taxon>Craniata</taxon>
        <taxon>Vertebrata</taxon>
        <taxon>Euteleostomi</taxon>
        <taxon>Actinopterygii</taxon>
        <taxon>Neopterygii</taxon>
        <taxon>Teleostei</taxon>
        <taxon>Neoteleostei</taxon>
        <taxon>Acanthomorphata</taxon>
        <taxon>Eupercaria</taxon>
        <taxon>Tetraodontiformes</taxon>
        <taxon>Tetradontoidea</taxon>
        <taxon>Tetraodontidae</taxon>
        <taxon>Takifugu</taxon>
    </lineage>
</organism>
<evidence type="ECO:0000256" key="3">
    <source>
        <dbReference type="ARBA" id="ARBA00005586"/>
    </source>
</evidence>
<keyword evidence="6 12" id="KW-0727">SH2 domain</keyword>
<evidence type="ECO:0000256" key="5">
    <source>
        <dbReference type="ARBA" id="ARBA00022553"/>
    </source>
</evidence>
<dbReference type="InterPro" id="IPR013801">
    <property type="entry name" value="STAT_TF_DNA-bd"/>
</dbReference>
<dbReference type="Gene3D" id="1.10.238.10">
    <property type="entry name" value="EF-hand"/>
    <property type="match status" value="1"/>
</dbReference>
<dbReference type="InterPro" id="IPR013799">
    <property type="entry name" value="STAT_TF_prot_interaction"/>
</dbReference>
<evidence type="ECO:0000256" key="10">
    <source>
        <dbReference type="ARBA" id="ARBA00023163"/>
    </source>
</evidence>
<keyword evidence="15" id="KW-0472">Membrane</keyword>
<evidence type="ECO:0000256" key="8">
    <source>
        <dbReference type="ARBA" id="ARBA00023125"/>
    </source>
</evidence>
<evidence type="ECO:0000256" key="9">
    <source>
        <dbReference type="ARBA" id="ARBA00023159"/>
    </source>
</evidence>
<feature type="coiled-coil region" evidence="14">
    <location>
        <begin position="262"/>
        <end position="292"/>
    </location>
</feature>
<name>A0A674MV28_TAKRU</name>
<dbReference type="Ensembl" id="ENSTRUT00000066448.1">
    <property type="protein sequence ID" value="ENSTRUP00000065220.1"/>
    <property type="gene ID" value="ENSTRUG00000011520.3"/>
</dbReference>
<reference evidence="17" key="3">
    <citation type="submission" date="2025-09" db="UniProtKB">
        <authorList>
            <consortium name="Ensembl"/>
        </authorList>
    </citation>
    <scope>IDENTIFICATION</scope>
</reference>
<dbReference type="PROSITE" id="PS50001">
    <property type="entry name" value="SH2"/>
    <property type="match status" value="1"/>
</dbReference>
<dbReference type="InterPro" id="IPR012345">
    <property type="entry name" value="STAT_TF_DNA-bd_N"/>
</dbReference>
<dbReference type="InterPro" id="IPR048988">
    <property type="entry name" value="STAT_linker"/>
</dbReference>
<keyword evidence="11 13" id="KW-0539">Nucleus</keyword>
<evidence type="ECO:0000259" key="16">
    <source>
        <dbReference type="PROSITE" id="PS50001"/>
    </source>
</evidence>
<accession>A0A674MV28</accession>
<dbReference type="Pfam" id="PF01017">
    <property type="entry name" value="STAT_alpha"/>
    <property type="match status" value="1"/>
</dbReference>
<dbReference type="AlphaFoldDB" id="A0A674MV28"/>
<keyword evidence="15" id="KW-1133">Transmembrane helix</keyword>
<evidence type="ECO:0000256" key="4">
    <source>
        <dbReference type="ARBA" id="ARBA00022490"/>
    </source>
</evidence>
<keyword evidence="8 13" id="KW-0238">DNA-binding</keyword>
<keyword evidence="9 13" id="KW-0010">Activator</keyword>
<proteinExistence type="inferred from homology"/>
<evidence type="ECO:0000256" key="1">
    <source>
        <dbReference type="ARBA" id="ARBA00004123"/>
    </source>
</evidence>
<sequence length="761" mass="86598">MAQWQKLLRLDRGLQSRVIQLYEGRFPRDIRHWLCSQIESHNWCLAAVDEGEARACFQSLLEYLEEQRERSARENTMLLGPDYAGMRDYLLKNFQDWPKNLALILSECLKEEKKILNSASEEQAQPKVTHLDSKINHLKSLTLEIKKQNKSLEDIYEGLEFIQDACRDQGVTEGMKKRVPVGQHFGLAQSLANVEEKCQKQANIITQKKQMLLQSTMNIVKVAEEIVQTLTDVELPAWKRRQQLSCIGSPVNTSLEDLQSWFSSVMEMLLELREQLQKLQQQDRKYNSAEVSQFSAPLEEIEKAASSLCIRLLQSALVVEKQPIMSKLAQRPLIVKTGVRFTVSVRFLANLPKFKYQFKVKPVFDKHVEEDSTTKGFRRFSVSKDDFKVLDEDTPGGGLVAEFCHMSLKEAKVKSKGSPETHVGVTEELHLVNFVTDFRHAGLECTIEASTLPVVVISSSNQVGSAWASIMWCSVLCTSEPMNLSLFVDPPPLKWTELSQVLSWQFLTVGQRELDENQLADLKDKLADPDDLVHWTKFSKDDNAWIWIDGILDLIKKHLVDLWRDGLIMGFVSRKKTLALLREKPNGTFLLRFSESSKEGAITFSWVEHINGDTHVHAVQPCVKEELSIICLADVINLYSLRAQNCASSNPLVYLYPDIPKDRAFKRFYRITGHLNKTLNGYVLRPLVPMSMCPTPPPSPPPETMEVDVNVTVSLTFEIPDTHLQTAGPSSPVFILIYSSILFLLSCFRWHLCAGRVAAMF</sequence>
<evidence type="ECO:0000256" key="7">
    <source>
        <dbReference type="ARBA" id="ARBA00023015"/>
    </source>
</evidence>
<evidence type="ECO:0000256" key="13">
    <source>
        <dbReference type="RuleBase" id="RU046415"/>
    </source>
</evidence>
<protein>
    <recommendedName>
        <fullName evidence="13">Signal transducer and activator of transcription</fullName>
    </recommendedName>
</protein>
<dbReference type="SUPFAM" id="SSF55550">
    <property type="entry name" value="SH2 domain"/>
    <property type="match status" value="1"/>
</dbReference>
<dbReference type="GO" id="GO:0003677">
    <property type="term" value="F:DNA binding"/>
    <property type="evidence" value="ECO:0007669"/>
    <property type="project" value="UniProtKB-KW"/>
</dbReference>
<feature type="transmembrane region" description="Helical" evidence="15">
    <location>
        <begin position="733"/>
        <end position="752"/>
    </location>
</feature>
<dbReference type="GO" id="GO:0005634">
    <property type="term" value="C:nucleus"/>
    <property type="evidence" value="ECO:0007669"/>
    <property type="project" value="UniProtKB-SubCell"/>
</dbReference>
<comment type="subcellular location">
    <subcellularLocation>
        <location evidence="2 13">Cytoplasm</location>
    </subcellularLocation>
    <subcellularLocation>
        <location evidence="1 13">Nucleus</location>
    </subcellularLocation>
</comment>
<dbReference type="Gene3D" id="3.30.505.10">
    <property type="entry name" value="SH2 domain"/>
    <property type="match status" value="1"/>
</dbReference>
<dbReference type="GO" id="GO:0003700">
    <property type="term" value="F:DNA-binding transcription factor activity"/>
    <property type="evidence" value="ECO:0007669"/>
    <property type="project" value="InterPro"/>
</dbReference>
<keyword evidence="18" id="KW-1185">Reference proteome</keyword>
<dbReference type="PANTHER" id="PTHR11801">
    <property type="entry name" value="SIGNAL TRANSDUCER AND ACTIVATOR OF TRANSCRIPTION"/>
    <property type="match status" value="1"/>
</dbReference>
<dbReference type="InParanoid" id="A0A674MV28"/>
<dbReference type="Gene3D" id="2.60.40.630">
    <property type="entry name" value="STAT transcription factor, DNA-binding domain"/>
    <property type="match status" value="1"/>
</dbReference>
<dbReference type="Pfam" id="PF00017">
    <property type="entry name" value="SH2"/>
    <property type="match status" value="1"/>
</dbReference>
<feature type="domain" description="SH2" evidence="16">
    <location>
        <begin position="563"/>
        <end position="690"/>
    </location>
</feature>
<dbReference type="FunFam" id="3.30.505.10:FF:000003">
    <property type="entry name" value="Signal transducer and activator of transcription"/>
    <property type="match status" value="1"/>
</dbReference>
<dbReference type="SUPFAM" id="SSF48092">
    <property type="entry name" value="Transcription factor STAT-4 N-domain"/>
    <property type="match status" value="1"/>
</dbReference>
<evidence type="ECO:0000313" key="17">
    <source>
        <dbReference type="Ensembl" id="ENSTRUP00000065220.1"/>
    </source>
</evidence>
<evidence type="ECO:0000256" key="2">
    <source>
        <dbReference type="ARBA" id="ARBA00004496"/>
    </source>
</evidence>
<comment type="similarity">
    <text evidence="3 13">Belongs to the transcription factor STAT family.</text>
</comment>
<dbReference type="SMART" id="SM00964">
    <property type="entry name" value="STAT_int"/>
    <property type="match status" value="1"/>
</dbReference>
<dbReference type="GeneTree" id="ENSGT01050000244905"/>
<dbReference type="SUPFAM" id="SSF47655">
    <property type="entry name" value="STAT"/>
    <property type="match status" value="1"/>
</dbReference>
<dbReference type="Gene3D" id="1.20.1050.20">
    <property type="entry name" value="STAT transcription factor, all-alpha domain"/>
    <property type="match status" value="1"/>
</dbReference>
<dbReference type="Proteomes" id="UP000005226">
    <property type="component" value="Chromosome 1"/>
</dbReference>
<evidence type="ECO:0000256" key="14">
    <source>
        <dbReference type="SAM" id="Coils"/>
    </source>
</evidence>
<keyword evidence="5 13" id="KW-0597">Phosphoprotein</keyword>
<reference evidence="17" key="2">
    <citation type="submission" date="2025-08" db="UniProtKB">
        <authorList>
            <consortium name="Ensembl"/>
        </authorList>
    </citation>
    <scope>IDENTIFICATION</scope>
</reference>
<dbReference type="InterPro" id="IPR036860">
    <property type="entry name" value="SH2_dom_sf"/>
</dbReference>
<dbReference type="InterPro" id="IPR013800">
    <property type="entry name" value="STAT_TF_alpha"/>
</dbReference>
<keyword evidence="4 13" id="KW-0963">Cytoplasm</keyword>
<dbReference type="GO" id="GO:0005737">
    <property type="term" value="C:cytoplasm"/>
    <property type="evidence" value="ECO:0007669"/>
    <property type="project" value="UniProtKB-SubCell"/>
</dbReference>
<dbReference type="Gene3D" id="1.10.532.10">
    <property type="entry name" value="STAT transcription factor, N-terminal domain"/>
    <property type="match status" value="1"/>
</dbReference>
<dbReference type="InterPro" id="IPR000980">
    <property type="entry name" value="SH2"/>
</dbReference>
<keyword evidence="7 13" id="KW-0805">Transcription regulation</keyword>
<dbReference type="InterPro" id="IPR015988">
    <property type="entry name" value="STAT_TF_CC"/>
</dbReference>
<dbReference type="SUPFAM" id="SSF49417">
    <property type="entry name" value="p53-like transcription factors"/>
    <property type="match status" value="1"/>
</dbReference>
<dbReference type="InterPro" id="IPR036535">
    <property type="entry name" value="STAT_N_sf"/>
</dbReference>
<dbReference type="Pfam" id="PF21354">
    <property type="entry name" value="STAT_linker"/>
    <property type="match status" value="1"/>
</dbReference>
<dbReference type="InterPro" id="IPR008967">
    <property type="entry name" value="p53-like_TF_DNA-bd_sf"/>
</dbReference>
<keyword evidence="10 13" id="KW-0804">Transcription</keyword>
<keyword evidence="15" id="KW-0812">Transmembrane</keyword>